<proteinExistence type="predicted"/>
<evidence type="ECO:0000256" key="1">
    <source>
        <dbReference type="SAM" id="Coils"/>
    </source>
</evidence>
<feature type="region of interest" description="Disordered" evidence="2">
    <location>
        <begin position="266"/>
        <end position="295"/>
    </location>
</feature>
<sequence length="295" mass="35145">MDNLMIILPCGYTTQYKNLPKDNKKFKCPICKSHKIKLKECLNMPKNWNNLKGFEFDQALNEFKTSHRELNRLKYKSDYYANKSFRQVTIDLDARRKKVKELLNKQIDDYYDELIKNLKSENSTKKSNFKQSLENIEKFDNELKTFKINDEEDFETRKREFEEMISKVRNKLDEAKKLVNEIKGQNLEFVSGDENLVKSSVEKIFGDVVRIDPSQNIIEESSEDDIPNIKNYSKYAESRSLKGDSSSYKSYDEQKQFYRIPVYSNRSSRRSEQVYSSESDAEFRPRKHSYLDSYW</sequence>
<dbReference type="OrthoDB" id="10214610at2759"/>
<name>A0A814A9Q8_9BILA</name>
<accession>A0A814A9Q8</accession>
<feature type="coiled-coil region" evidence="1">
    <location>
        <begin position="151"/>
        <end position="188"/>
    </location>
</feature>
<evidence type="ECO:0000313" key="4">
    <source>
        <dbReference type="Proteomes" id="UP000663879"/>
    </source>
</evidence>
<keyword evidence="4" id="KW-1185">Reference proteome</keyword>
<evidence type="ECO:0000313" key="3">
    <source>
        <dbReference type="EMBL" id="CAF0908873.1"/>
    </source>
</evidence>
<dbReference type="AlphaFoldDB" id="A0A814A9Q8"/>
<protein>
    <submittedName>
        <fullName evidence="3">Uncharacterized protein</fullName>
    </submittedName>
</protein>
<dbReference type="Proteomes" id="UP000663879">
    <property type="component" value="Unassembled WGS sequence"/>
</dbReference>
<organism evidence="3 4">
    <name type="scientific">Brachionus calyciflorus</name>
    <dbReference type="NCBI Taxonomy" id="104777"/>
    <lineage>
        <taxon>Eukaryota</taxon>
        <taxon>Metazoa</taxon>
        <taxon>Spiralia</taxon>
        <taxon>Gnathifera</taxon>
        <taxon>Rotifera</taxon>
        <taxon>Eurotatoria</taxon>
        <taxon>Monogononta</taxon>
        <taxon>Pseudotrocha</taxon>
        <taxon>Ploima</taxon>
        <taxon>Brachionidae</taxon>
        <taxon>Brachionus</taxon>
    </lineage>
</organism>
<reference evidence="3" key="1">
    <citation type="submission" date="2021-02" db="EMBL/GenBank/DDBJ databases">
        <authorList>
            <person name="Nowell W R."/>
        </authorList>
    </citation>
    <scope>NUCLEOTIDE SEQUENCE</scope>
    <source>
        <strain evidence="3">Ploen Becks lab</strain>
    </source>
</reference>
<evidence type="ECO:0000256" key="2">
    <source>
        <dbReference type="SAM" id="MobiDB-lite"/>
    </source>
</evidence>
<gene>
    <name evidence="3" type="ORF">OXX778_LOCUS11790</name>
</gene>
<dbReference type="EMBL" id="CAJNOC010002044">
    <property type="protein sequence ID" value="CAF0908873.1"/>
    <property type="molecule type" value="Genomic_DNA"/>
</dbReference>
<keyword evidence="1" id="KW-0175">Coiled coil</keyword>
<comment type="caution">
    <text evidence="3">The sequence shown here is derived from an EMBL/GenBank/DDBJ whole genome shotgun (WGS) entry which is preliminary data.</text>
</comment>